<feature type="domain" description="N-terminal" evidence="1">
    <location>
        <begin position="34"/>
        <end position="105"/>
    </location>
</feature>
<evidence type="ECO:0000313" key="2">
    <source>
        <dbReference type="EMBL" id="MCS3709798.1"/>
    </source>
</evidence>
<proteinExistence type="predicted"/>
<comment type="caution">
    <text evidence="2">The sequence shown here is derived from an EMBL/GenBank/DDBJ whole genome shotgun (WGS) entry which is preliminary data.</text>
</comment>
<dbReference type="GO" id="GO:0003697">
    <property type="term" value="F:single-stranded DNA binding"/>
    <property type="evidence" value="ECO:0007669"/>
    <property type="project" value="InterPro"/>
</dbReference>
<sequence>MSTNKYQKRKKKAREKMNRQIMEIGGDEEAWENWMEFRSRFHQYSLANASLIFAQDSDARLVMGYKQWIEQGRQVEEGENGILIWVPYFKTPDDEEEAEKQDVEMDEEYLAGFGTAFVFAWHQTAPITEEDLHKYDGNAVTAEEAGTKTLPEPIPLLEGDGHKDLLRDVRRYAEQEGYEVQTYPEGAAKGRFEPRTNRIWYREGMSANQAAKTTVHELAHGKTYEQFGEEEIQDLGREGMEIIAEGAAYMTCYILGLDTSEYSFPYLRHHASGDSEDEIRESVEDHLRAIDDVATEIRSGVSEVREQSEAPSTEAVPA</sequence>
<accession>A0A9X2TJH6</accession>
<reference evidence="2" key="1">
    <citation type="submission" date="2022-08" db="EMBL/GenBank/DDBJ databases">
        <title>Genomic Encyclopedia of Type Strains, Phase V (KMG-V): Genome sequencing to study the core and pangenomes of soil and plant-associated prokaryotes.</title>
        <authorList>
            <person name="Whitman W."/>
        </authorList>
    </citation>
    <scope>NUCLEOTIDE SEQUENCE</scope>
    <source>
        <strain evidence="2">SP3049</strain>
    </source>
</reference>
<organism evidence="2 3">
    <name type="scientific">Salinibacter ruber</name>
    <dbReference type="NCBI Taxonomy" id="146919"/>
    <lineage>
        <taxon>Bacteria</taxon>
        <taxon>Pseudomonadati</taxon>
        <taxon>Rhodothermota</taxon>
        <taxon>Rhodothermia</taxon>
        <taxon>Rhodothermales</taxon>
        <taxon>Salinibacteraceae</taxon>
        <taxon>Salinibacter</taxon>
    </lineage>
</organism>
<dbReference type="Pfam" id="PF08401">
    <property type="entry name" value="ArdcN"/>
    <property type="match status" value="1"/>
</dbReference>
<dbReference type="Proteomes" id="UP001155057">
    <property type="component" value="Unassembled WGS sequence"/>
</dbReference>
<evidence type="ECO:0000313" key="3">
    <source>
        <dbReference type="Proteomes" id="UP001155057"/>
    </source>
</evidence>
<gene>
    <name evidence="2" type="ORF">GGP61_001402</name>
</gene>
<name>A0A9X2TJH6_9BACT</name>
<protein>
    <recommendedName>
        <fullName evidence="1">N-terminal domain-containing protein</fullName>
    </recommendedName>
</protein>
<dbReference type="AlphaFoldDB" id="A0A9X2TJH6"/>
<dbReference type="RefSeq" id="WP_259123655.1">
    <property type="nucleotide sequence ID" value="NZ_JANTZO010000005.1"/>
</dbReference>
<evidence type="ECO:0000259" key="1">
    <source>
        <dbReference type="Pfam" id="PF08401"/>
    </source>
</evidence>
<dbReference type="EMBL" id="JANUAE010000004">
    <property type="protein sequence ID" value="MCS3709798.1"/>
    <property type="molecule type" value="Genomic_DNA"/>
</dbReference>
<dbReference type="InterPro" id="IPR013610">
    <property type="entry name" value="ArdC_N"/>
</dbReference>